<dbReference type="NCBIfam" id="NF041681">
    <property type="entry name" value="HGxxPAAW"/>
    <property type="match status" value="1"/>
</dbReference>
<keyword evidence="1" id="KW-0812">Transmembrane</keyword>
<keyword evidence="3" id="KW-1185">Reference proteome</keyword>
<keyword evidence="1" id="KW-0472">Membrane</keyword>
<reference evidence="3" key="1">
    <citation type="journal article" date="2019" name="Int. J. Syst. Evol. Microbiol.">
        <title>The Global Catalogue of Microorganisms (GCM) 10K type strain sequencing project: providing services to taxonomists for standard genome sequencing and annotation.</title>
        <authorList>
            <consortium name="The Broad Institute Genomics Platform"/>
            <consortium name="The Broad Institute Genome Sequencing Center for Infectious Disease"/>
            <person name="Wu L."/>
            <person name="Ma J."/>
        </authorList>
    </citation>
    <scope>NUCLEOTIDE SEQUENCE [LARGE SCALE GENOMIC DNA]</scope>
    <source>
        <strain evidence="3">CAIM 431</strain>
    </source>
</reference>
<comment type="caution">
    <text evidence="2">The sequence shown here is derived from an EMBL/GenBank/DDBJ whole genome shotgun (WGS) entry which is preliminary data.</text>
</comment>
<keyword evidence="1" id="KW-1133">Transmembrane helix</keyword>
<organism evidence="2 3">
    <name type="scientific">Luteococcus peritonei</name>
    <dbReference type="NCBI Taxonomy" id="88874"/>
    <lineage>
        <taxon>Bacteria</taxon>
        <taxon>Bacillati</taxon>
        <taxon>Actinomycetota</taxon>
        <taxon>Actinomycetes</taxon>
        <taxon>Propionibacteriales</taxon>
        <taxon>Propionibacteriaceae</taxon>
        <taxon>Luteococcus</taxon>
    </lineage>
</organism>
<evidence type="ECO:0000313" key="2">
    <source>
        <dbReference type="EMBL" id="MFD1891403.1"/>
    </source>
</evidence>
<gene>
    <name evidence="2" type="ORF">ACFSCS_14605</name>
</gene>
<dbReference type="EMBL" id="JBHUFZ010000033">
    <property type="protein sequence ID" value="MFD1891403.1"/>
    <property type="molecule type" value="Genomic_DNA"/>
</dbReference>
<dbReference type="Proteomes" id="UP001597326">
    <property type="component" value="Unassembled WGS sequence"/>
</dbReference>
<name>A0ABW4RYJ7_9ACTN</name>
<evidence type="ECO:0000313" key="3">
    <source>
        <dbReference type="Proteomes" id="UP001597326"/>
    </source>
</evidence>
<sequence>MSSTGNGRAMTPERRIAREAQTTYHEGKSPAAWVGSMIALVGFLILTWTSTFGFDDFGWMGVLVPSLVVLAGGLVTLVMKTQGYGTPSRVYSSK</sequence>
<feature type="transmembrane region" description="Helical" evidence="1">
    <location>
        <begin position="57"/>
        <end position="79"/>
    </location>
</feature>
<protein>
    <submittedName>
        <fullName evidence="2">HGxxPAAW family protein</fullName>
    </submittedName>
</protein>
<accession>A0ABW4RYJ7</accession>
<feature type="transmembrane region" description="Helical" evidence="1">
    <location>
        <begin position="31"/>
        <end position="51"/>
    </location>
</feature>
<evidence type="ECO:0000256" key="1">
    <source>
        <dbReference type="SAM" id="Phobius"/>
    </source>
</evidence>
<dbReference type="RefSeq" id="WP_343875775.1">
    <property type="nucleotide sequence ID" value="NZ_BAAAIX010000034.1"/>
</dbReference>
<proteinExistence type="predicted"/>